<reference evidence="3" key="1">
    <citation type="journal article" date="2020" name="Stud. Mycol.">
        <title>101 Dothideomycetes genomes: a test case for predicting lifestyles and emergence of pathogens.</title>
        <authorList>
            <person name="Haridas S."/>
            <person name="Albert R."/>
            <person name="Binder M."/>
            <person name="Bloem J."/>
            <person name="Labutti K."/>
            <person name="Salamov A."/>
            <person name="Andreopoulos B."/>
            <person name="Baker S."/>
            <person name="Barry K."/>
            <person name="Bills G."/>
            <person name="Bluhm B."/>
            <person name="Cannon C."/>
            <person name="Castanera R."/>
            <person name="Culley D."/>
            <person name="Daum C."/>
            <person name="Ezra D."/>
            <person name="Gonzalez J."/>
            <person name="Henrissat B."/>
            <person name="Kuo A."/>
            <person name="Liang C."/>
            <person name="Lipzen A."/>
            <person name="Lutzoni F."/>
            <person name="Magnuson J."/>
            <person name="Mondo S."/>
            <person name="Nolan M."/>
            <person name="Ohm R."/>
            <person name="Pangilinan J."/>
            <person name="Park H.-J."/>
            <person name="Ramirez L."/>
            <person name="Alfaro M."/>
            <person name="Sun H."/>
            <person name="Tritt A."/>
            <person name="Yoshinaga Y."/>
            <person name="Zwiers L.-H."/>
            <person name="Turgeon B."/>
            <person name="Goodwin S."/>
            <person name="Spatafora J."/>
            <person name="Crous P."/>
            <person name="Grigoriev I."/>
        </authorList>
    </citation>
    <scope>NUCLEOTIDE SEQUENCE</scope>
    <source>
        <strain evidence="3">CBS 130266</strain>
    </source>
</reference>
<feature type="compositionally biased region" description="Acidic residues" evidence="1">
    <location>
        <begin position="34"/>
        <end position="48"/>
    </location>
</feature>
<organism evidence="3 4">
    <name type="scientific">Tothia fuscella</name>
    <dbReference type="NCBI Taxonomy" id="1048955"/>
    <lineage>
        <taxon>Eukaryota</taxon>
        <taxon>Fungi</taxon>
        <taxon>Dikarya</taxon>
        <taxon>Ascomycota</taxon>
        <taxon>Pezizomycotina</taxon>
        <taxon>Dothideomycetes</taxon>
        <taxon>Pleosporomycetidae</taxon>
        <taxon>Venturiales</taxon>
        <taxon>Cylindrosympodiaceae</taxon>
        <taxon>Tothia</taxon>
    </lineage>
</organism>
<dbReference type="Pfam" id="PF01636">
    <property type="entry name" value="APH"/>
    <property type="match status" value="1"/>
</dbReference>
<evidence type="ECO:0000259" key="2">
    <source>
        <dbReference type="Pfam" id="PF01636"/>
    </source>
</evidence>
<dbReference type="EMBL" id="MU007032">
    <property type="protein sequence ID" value="KAF2431394.1"/>
    <property type="molecule type" value="Genomic_DNA"/>
</dbReference>
<evidence type="ECO:0000256" key="1">
    <source>
        <dbReference type="SAM" id="MobiDB-lite"/>
    </source>
</evidence>
<keyword evidence="4" id="KW-1185">Reference proteome</keyword>
<dbReference type="OrthoDB" id="10003767at2759"/>
<dbReference type="InterPro" id="IPR002575">
    <property type="entry name" value="Aminoglycoside_PTrfase"/>
</dbReference>
<name>A0A9P4NSK8_9PEZI</name>
<dbReference type="PANTHER" id="PTHR21310">
    <property type="entry name" value="AMINOGLYCOSIDE PHOSPHOTRANSFERASE-RELATED-RELATED"/>
    <property type="match status" value="1"/>
</dbReference>
<dbReference type="InterPro" id="IPR011009">
    <property type="entry name" value="Kinase-like_dom_sf"/>
</dbReference>
<evidence type="ECO:0000313" key="3">
    <source>
        <dbReference type="EMBL" id="KAF2431394.1"/>
    </source>
</evidence>
<dbReference type="SUPFAM" id="SSF56112">
    <property type="entry name" value="Protein kinase-like (PK-like)"/>
    <property type="match status" value="1"/>
</dbReference>
<protein>
    <recommendedName>
        <fullName evidence="2">Aminoglycoside phosphotransferase domain-containing protein</fullName>
    </recommendedName>
</protein>
<accession>A0A9P4NSK8</accession>
<evidence type="ECO:0000313" key="4">
    <source>
        <dbReference type="Proteomes" id="UP000800235"/>
    </source>
</evidence>
<sequence>MTINNGKTTNYAIPTEHTSAHVEHHKISPHSQSEADDLDAASDSDADDTSSHVSQTSTLRYDHEPYEQIKTKFIALCQELFPGKLENDFIIERMEGGSFNRIVAITVQSSTAKPNKIQALLEKLRRASRRVINRIWPQQNDPKAPVQEEYILRIPRHEDDVDFDDDCAYLRFADGLTQFSVPKIARLDKTADNGLGSPYVLQYRIPGRNLEDLCPELNQGQRLCIARECAAFLTQITKHTYPFGGLIDATSVPEDRYPKDGSRRIVRAKQLAYTAWPEDIKNASFAEEIPPVQYLRARCFSWIAWKKSRGIDDVLPWEILADIVEEVVDPQMATITGIIDWDNLNITSKVDAFKSPAWLWMWDAYMDETSKGLESWSLHHGDCKDPEDEKDLEIKKEYEKNVSAELLRWNSGPEMDIPRWLWTYI</sequence>
<gene>
    <name evidence="3" type="ORF">EJ08DRAFT_678418</name>
</gene>
<dbReference type="Proteomes" id="UP000800235">
    <property type="component" value="Unassembled WGS sequence"/>
</dbReference>
<feature type="region of interest" description="Disordered" evidence="1">
    <location>
        <begin position="19"/>
        <end position="59"/>
    </location>
</feature>
<dbReference type="AlphaFoldDB" id="A0A9P4NSK8"/>
<proteinExistence type="predicted"/>
<dbReference type="PANTHER" id="PTHR21310:SF56">
    <property type="entry name" value="AMINOGLYCOSIDE PHOSPHOTRANSFERASE DOMAIN-CONTAINING PROTEIN"/>
    <property type="match status" value="1"/>
</dbReference>
<comment type="caution">
    <text evidence="3">The sequence shown here is derived from an EMBL/GenBank/DDBJ whole genome shotgun (WGS) entry which is preliminary data.</text>
</comment>
<dbReference type="InterPro" id="IPR051678">
    <property type="entry name" value="AGP_Transferase"/>
</dbReference>
<feature type="domain" description="Aminoglycoside phosphotransferase" evidence="2">
    <location>
        <begin position="148"/>
        <end position="270"/>
    </location>
</feature>